<gene>
    <name evidence="2" type="ORF">PAC_19553</name>
</gene>
<evidence type="ECO:0008006" key="4">
    <source>
        <dbReference type="Google" id="ProtNLM"/>
    </source>
</evidence>
<name>A0A1L7XX75_9HELO</name>
<dbReference type="STRING" id="576137.A0A1L7XX75"/>
<proteinExistence type="predicted"/>
<evidence type="ECO:0000256" key="1">
    <source>
        <dbReference type="SAM" id="MobiDB-lite"/>
    </source>
</evidence>
<feature type="region of interest" description="Disordered" evidence="1">
    <location>
        <begin position="1"/>
        <end position="39"/>
    </location>
</feature>
<dbReference type="OrthoDB" id="5393654at2759"/>
<evidence type="ECO:0000313" key="2">
    <source>
        <dbReference type="EMBL" id="CZR69653.1"/>
    </source>
</evidence>
<accession>A0A1L7XX75</accession>
<dbReference type="Proteomes" id="UP000184330">
    <property type="component" value="Unassembled WGS sequence"/>
</dbReference>
<keyword evidence="3" id="KW-1185">Reference proteome</keyword>
<dbReference type="PANTHER" id="PTHR35179:SF2">
    <property type="entry name" value="START DOMAIN-CONTAINING PROTEIN"/>
    <property type="match status" value="1"/>
</dbReference>
<reference evidence="2 3" key="1">
    <citation type="submission" date="2016-03" db="EMBL/GenBank/DDBJ databases">
        <authorList>
            <person name="Ploux O."/>
        </authorList>
    </citation>
    <scope>NUCLEOTIDE SEQUENCE [LARGE SCALE GENOMIC DNA]</scope>
    <source>
        <strain evidence="2 3">UAMH 11012</strain>
    </source>
</reference>
<organism evidence="2 3">
    <name type="scientific">Phialocephala subalpina</name>
    <dbReference type="NCBI Taxonomy" id="576137"/>
    <lineage>
        <taxon>Eukaryota</taxon>
        <taxon>Fungi</taxon>
        <taxon>Dikarya</taxon>
        <taxon>Ascomycota</taxon>
        <taxon>Pezizomycotina</taxon>
        <taxon>Leotiomycetes</taxon>
        <taxon>Helotiales</taxon>
        <taxon>Mollisiaceae</taxon>
        <taxon>Phialocephala</taxon>
        <taxon>Phialocephala fortinii species complex</taxon>
    </lineage>
</organism>
<dbReference type="AlphaFoldDB" id="A0A1L7XX75"/>
<sequence>MSFARARGNGPRRGSWRPDFRRPSVANHPTTTTPAPPFGDLLDEICLTDLEKSASDFRDSAVIRDPVTVASFNWMRTAKTGKPTIVIPGSPPRWTPPKGLTQLREDQGAFFRDRNAAQYPQHPMEPAIVAGIHSNPDLATDINIVACSSTLGNLLRFVRHQEKSFRILVELIDKTLFLIRRENSPTELIQGVRGFGHTFPEAYNTWDPDVKQSTSHQRLLRYNFGGLHLLVRFEADGYLPTPNNEVSKPLMSPAKTSERFDIENLTKSFKAAQVQPEEDPIIPSSGNDKLAVKQAGEAVSQDCIFDLKTRSLWKKNQDLLSEEIPRLWVAQISNFVTAYHERGIFKPENIVIQDVKRDVAKWENDQNSVLAQLVAVLHILISKAHEQKDGRFEICRSKEGDLELRRQLADAREALSPSVKKEWVRSSEIVLGSEKVDSKDATNTLSWDDGPNNDYTACTDACHYCGGCTY</sequence>
<dbReference type="PANTHER" id="PTHR35179">
    <property type="entry name" value="PROTEIN CBG02620"/>
    <property type="match status" value="1"/>
</dbReference>
<evidence type="ECO:0000313" key="3">
    <source>
        <dbReference type="Proteomes" id="UP000184330"/>
    </source>
</evidence>
<protein>
    <recommendedName>
        <fullName evidence="4">Geranylgeranyl pyrophosphate synthetase</fullName>
    </recommendedName>
</protein>
<dbReference type="EMBL" id="FJOG01000076">
    <property type="protein sequence ID" value="CZR69653.1"/>
    <property type="molecule type" value="Genomic_DNA"/>
</dbReference>